<dbReference type="InterPro" id="IPR050707">
    <property type="entry name" value="HTH_MetabolicPath_Reg"/>
</dbReference>
<evidence type="ECO:0000256" key="4">
    <source>
        <dbReference type="SAM" id="MobiDB-lite"/>
    </source>
</evidence>
<name>A0A4V1AZT2_9BURK</name>
<dbReference type="InterPro" id="IPR005471">
    <property type="entry name" value="Tscrpt_reg_IclR_N"/>
</dbReference>
<feature type="domain" description="IclR-ED" evidence="6">
    <location>
        <begin position="94"/>
        <end position="287"/>
    </location>
</feature>
<dbReference type="Pfam" id="PF01614">
    <property type="entry name" value="IclR_C"/>
    <property type="match status" value="1"/>
</dbReference>
<dbReference type="Gene3D" id="1.10.10.10">
    <property type="entry name" value="Winged helix-like DNA-binding domain superfamily/Winged helix DNA-binding domain"/>
    <property type="match status" value="1"/>
</dbReference>
<dbReference type="PANTHER" id="PTHR30136:SF8">
    <property type="entry name" value="TRANSCRIPTIONAL REGULATORY PROTEIN"/>
    <property type="match status" value="1"/>
</dbReference>
<dbReference type="GO" id="GO:0003700">
    <property type="term" value="F:DNA-binding transcription factor activity"/>
    <property type="evidence" value="ECO:0007669"/>
    <property type="project" value="TreeGrafter"/>
</dbReference>
<dbReference type="Gene3D" id="3.30.450.40">
    <property type="match status" value="1"/>
</dbReference>
<evidence type="ECO:0000256" key="1">
    <source>
        <dbReference type="ARBA" id="ARBA00023015"/>
    </source>
</evidence>
<organism evidence="7 8">
    <name type="scientific">Paraburkholderia pallida</name>
    <dbReference type="NCBI Taxonomy" id="2547399"/>
    <lineage>
        <taxon>Bacteria</taxon>
        <taxon>Pseudomonadati</taxon>
        <taxon>Pseudomonadota</taxon>
        <taxon>Betaproteobacteria</taxon>
        <taxon>Burkholderiales</taxon>
        <taxon>Burkholderiaceae</taxon>
        <taxon>Paraburkholderia</taxon>
    </lineage>
</organism>
<evidence type="ECO:0000256" key="3">
    <source>
        <dbReference type="ARBA" id="ARBA00023163"/>
    </source>
</evidence>
<evidence type="ECO:0000256" key="2">
    <source>
        <dbReference type="ARBA" id="ARBA00023125"/>
    </source>
</evidence>
<dbReference type="PROSITE" id="PS51077">
    <property type="entry name" value="HTH_ICLR"/>
    <property type="match status" value="1"/>
</dbReference>
<dbReference type="Proteomes" id="UP000295727">
    <property type="component" value="Chromosome 2"/>
</dbReference>
<evidence type="ECO:0000313" key="7">
    <source>
        <dbReference type="EMBL" id="QBR00363.1"/>
    </source>
</evidence>
<evidence type="ECO:0000313" key="8">
    <source>
        <dbReference type="Proteomes" id="UP000295727"/>
    </source>
</evidence>
<evidence type="ECO:0000259" key="5">
    <source>
        <dbReference type="PROSITE" id="PS51077"/>
    </source>
</evidence>
<feature type="region of interest" description="Disordered" evidence="4">
    <location>
        <begin position="1"/>
        <end position="28"/>
    </location>
</feature>
<protein>
    <submittedName>
        <fullName evidence="7">IclR family transcriptional regulator</fullName>
    </submittedName>
</protein>
<dbReference type="SMART" id="SM00346">
    <property type="entry name" value="HTH_ICLR"/>
    <property type="match status" value="1"/>
</dbReference>
<dbReference type="PANTHER" id="PTHR30136">
    <property type="entry name" value="HELIX-TURN-HELIX TRANSCRIPTIONAL REGULATOR, ICLR FAMILY"/>
    <property type="match status" value="1"/>
</dbReference>
<dbReference type="InterPro" id="IPR014757">
    <property type="entry name" value="Tscrpt_reg_IclR_C"/>
</dbReference>
<dbReference type="SUPFAM" id="SSF55781">
    <property type="entry name" value="GAF domain-like"/>
    <property type="match status" value="1"/>
</dbReference>
<reference evidence="7 8" key="1">
    <citation type="submission" date="2019-03" db="EMBL/GenBank/DDBJ databases">
        <title>Paraburkholderia sp. 7MH5, isolated from subtropical forest soil.</title>
        <authorList>
            <person name="Gao Z.-H."/>
            <person name="Qiu L.-H."/>
        </authorList>
    </citation>
    <scope>NUCLEOTIDE SEQUENCE [LARGE SCALE GENOMIC DNA]</scope>
    <source>
        <strain evidence="7 8">7MH5</strain>
    </source>
</reference>
<dbReference type="Pfam" id="PF09339">
    <property type="entry name" value="HTH_IclR"/>
    <property type="match status" value="1"/>
</dbReference>
<accession>A0A4V1AZT2</accession>
<keyword evidence="8" id="KW-1185">Reference proteome</keyword>
<evidence type="ECO:0000259" key="6">
    <source>
        <dbReference type="PROSITE" id="PS51078"/>
    </source>
</evidence>
<keyword evidence="2" id="KW-0238">DNA-binding</keyword>
<keyword evidence="1" id="KW-0805">Transcription regulation</keyword>
<dbReference type="GO" id="GO:0003677">
    <property type="term" value="F:DNA binding"/>
    <property type="evidence" value="ECO:0007669"/>
    <property type="project" value="UniProtKB-KW"/>
</dbReference>
<dbReference type="AlphaFoldDB" id="A0A4V1AZT2"/>
<dbReference type="EMBL" id="CP038149">
    <property type="protein sequence ID" value="QBR00363.1"/>
    <property type="molecule type" value="Genomic_DNA"/>
</dbReference>
<dbReference type="InterPro" id="IPR036388">
    <property type="entry name" value="WH-like_DNA-bd_sf"/>
</dbReference>
<proteinExistence type="predicted"/>
<dbReference type="KEGG" id="ppai:E1956_25255"/>
<dbReference type="RefSeq" id="WP_134753946.1">
    <property type="nucleotide sequence ID" value="NZ_CP038149.1"/>
</dbReference>
<dbReference type="SUPFAM" id="SSF46785">
    <property type="entry name" value="Winged helix' DNA-binding domain"/>
    <property type="match status" value="1"/>
</dbReference>
<dbReference type="PROSITE" id="PS51078">
    <property type="entry name" value="ICLR_ED"/>
    <property type="match status" value="1"/>
</dbReference>
<dbReference type="InterPro" id="IPR036390">
    <property type="entry name" value="WH_DNA-bd_sf"/>
</dbReference>
<dbReference type="GO" id="GO:0045892">
    <property type="term" value="P:negative regulation of DNA-templated transcription"/>
    <property type="evidence" value="ECO:0007669"/>
    <property type="project" value="TreeGrafter"/>
</dbReference>
<sequence>MPRARTPSSATDDARAETSAAAESADKPQRGIQALDVTGELLAALVAAGTPLSLRDLAAAAGMPSAKAFPHLVSLLKTGLLARDEAGRYEAGPLSLELGLLGLARLSPVREADAELVDLAASTGMSVALAVPGPLGPTVVRLEESPRPLHVSLRPGTVMSIVNTAIGRVFAAWLDDDVRAELLAQDGLRLAGAPAQSQSPSPSQQAAQDPRYIERLAKIRAQRLDTALGNPIPGISTVAAPVFDHTGSVCLVLALMGPSCNFETASEGDSAQRLAAAAERLSRRFGYVAGAAPL</sequence>
<keyword evidence="3" id="KW-0804">Transcription</keyword>
<dbReference type="OrthoDB" id="8524622at2"/>
<feature type="domain" description="HTH iclR-type" evidence="5">
    <location>
        <begin position="32"/>
        <end position="93"/>
    </location>
</feature>
<gene>
    <name evidence="7" type="ORF">E1956_25255</name>
</gene>
<dbReference type="InterPro" id="IPR029016">
    <property type="entry name" value="GAF-like_dom_sf"/>
</dbReference>